<dbReference type="EMBL" id="JAVBIK010000001">
    <property type="protein sequence ID" value="MDT7517757.1"/>
    <property type="molecule type" value="Genomic_DNA"/>
</dbReference>
<organism evidence="1 2">
    <name type="scientific">Rhodoferax potami</name>
    <dbReference type="NCBI Taxonomy" id="3068338"/>
    <lineage>
        <taxon>Bacteria</taxon>
        <taxon>Pseudomonadati</taxon>
        <taxon>Pseudomonadota</taxon>
        <taxon>Betaproteobacteria</taxon>
        <taxon>Burkholderiales</taxon>
        <taxon>Comamonadaceae</taxon>
        <taxon>Rhodoferax</taxon>
    </lineage>
</organism>
<evidence type="ECO:0000313" key="2">
    <source>
        <dbReference type="Proteomes" id="UP001321700"/>
    </source>
</evidence>
<evidence type="ECO:0000313" key="1">
    <source>
        <dbReference type="EMBL" id="MDT7517757.1"/>
    </source>
</evidence>
<accession>A0ABU3KKH0</accession>
<sequence>MSLADRDLLRYGLVLVWLLTAICNAWELDGQSYALLLAGGIADPLLANVPVWSGAALDLTLGVL</sequence>
<dbReference type="Proteomes" id="UP001321700">
    <property type="component" value="Unassembled WGS sequence"/>
</dbReference>
<name>A0ABU3KKH0_9BURK</name>
<proteinExistence type="predicted"/>
<keyword evidence="2" id="KW-1185">Reference proteome</keyword>
<dbReference type="RefSeq" id="WP_313873564.1">
    <property type="nucleotide sequence ID" value="NZ_JAVBIK010000001.1"/>
</dbReference>
<comment type="caution">
    <text evidence="1">The sequence shown here is derived from an EMBL/GenBank/DDBJ whole genome shotgun (WGS) entry which is preliminary data.</text>
</comment>
<reference evidence="1 2" key="1">
    <citation type="submission" date="2023-08" db="EMBL/GenBank/DDBJ databases">
        <title>Rhodoferax potami sp. nov. and Rhodoferax mekongensis sp. nov., isolated from the Mekong River in Thailand.</title>
        <authorList>
            <person name="Kitikhun S."/>
            <person name="Charoenyingcharoen P."/>
            <person name="Siriarchawattana P."/>
            <person name="Likhitrattanapisal S."/>
            <person name="Nilsakha T."/>
            <person name="Chanpet A."/>
            <person name="Rattanawaree P."/>
            <person name="Ingsriswang S."/>
        </authorList>
    </citation>
    <scope>NUCLEOTIDE SEQUENCE [LARGE SCALE GENOMIC DNA]</scope>
    <source>
        <strain evidence="1 2">TBRC 17660</strain>
    </source>
</reference>
<gene>
    <name evidence="1" type="ORF">RAE19_03230</name>
</gene>
<evidence type="ECO:0008006" key="3">
    <source>
        <dbReference type="Google" id="ProtNLM"/>
    </source>
</evidence>
<protein>
    <recommendedName>
        <fullName evidence="3">Rod shape-determining protein MreD</fullName>
    </recommendedName>
</protein>